<keyword evidence="1" id="KW-0732">Signal</keyword>
<name>A0ABM8ICC8_9BACE</name>
<dbReference type="InterPro" id="IPR026444">
    <property type="entry name" value="Secre_tail"/>
</dbReference>
<gene>
    <name evidence="3" type="ORF">BSYN_01830</name>
</gene>
<evidence type="ECO:0000313" key="3">
    <source>
        <dbReference type="EMBL" id="BEG97918.1"/>
    </source>
</evidence>
<dbReference type="RefSeq" id="WP_353332401.1">
    <property type="nucleotide sequence ID" value="NZ_AP028055.1"/>
</dbReference>
<keyword evidence="4" id="KW-1185">Reference proteome</keyword>
<feature type="domain" description="Secretion system C-terminal sorting" evidence="2">
    <location>
        <begin position="268"/>
        <end position="332"/>
    </location>
</feature>
<organism evidence="3 4">
    <name type="scientific">Bacteroides sedimenti</name>
    <dbReference type="NCBI Taxonomy" id="2136147"/>
    <lineage>
        <taxon>Bacteria</taxon>
        <taxon>Pseudomonadati</taxon>
        <taxon>Bacteroidota</taxon>
        <taxon>Bacteroidia</taxon>
        <taxon>Bacteroidales</taxon>
        <taxon>Bacteroidaceae</taxon>
        <taxon>Bacteroides</taxon>
    </lineage>
</organism>
<dbReference type="Proteomes" id="UP001496674">
    <property type="component" value="Chromosome"/>
</dbReference>
<feature type="signal peptide" evidence="1">
    <location>
        <begin position="1"/>
        <end position="20"/>
    </location>
</feature>
<protein>
    <recommendedName>
        <fullName evidence="2">Secretion system C-terminal sorting domain-containing protein</fullName>
    </recommendedName>
</protein>
<reference evidence="3 4" key="1">
    <citation type="submission" date="2023-04" db="EMBL/GenBank/DDBJ databases">
        <title>Draft genome sequence of acteroides sedimenti strain YN3PY1.</title>
        <authorList>
            <person name="Yoshida N."/>
        </authorList>
    </citation>
    <scope>NUCLEOTIDE SEQUENCE [LARGE SCALE GENOMIC DNA]</scope>
    <source>
        <strain evidence="3 4">YN3PY1</strain>
    </source>
</reference>
<feature type="chain" id="PRO_5045665540" description="Secretion system C-terminal sorting domain-containing protein" evidence="1">
    <location>
        <begin position="21"/>
        <end position="332"/>
    </location>
</feature>
<proteinExistence type="predicted"/>
<dbReference type="Pfam" id="PF18962">
    <property type="entry name" value="Por_Secre_tail"/>
    <property type="match status" value="1"/>
</dbReference>
<sequence length="332" mass="35413">MKKIFTTITCIAFAAMTVNAQRINNLTIDGVTPLSKYASFTPGANPGEIQMVFLPNQDLTNLKVTPTMSAYYSLKTPATMPTDFSSMQSVTISNDTLSATYNIVFKSIKPISLPVAQFDFATAWTSATEGWAGSCAEPDASGNVKLGSGSRSLILAFKDAPGAFSYQINVASTTWDPLNVFDVQESADGITWNTVAQYNGSTPMPLSTATPAEKTQNKTLDAASRYVRFIYSNRKASNVTVAKVSVAKNLGTGIASETAASESAYYVPATKSLMINGIENVAKVRICDISGKLLLDEKASDNVISLNSLAKGTYIVVLVTKDGKTLPSKINI</sequence>
<dbReference type="EMBL" id="AP028055">
    <property type="protein sequence ID" value="BEG97918.1"/>
    <property type="molecule type" value="Genomic_DNA"/>
</dbReference>
<evidence type="ECO:0000259" key="2">
    <source>
        <dbReference type="Pfam" id="PF18962"/>
    </source>
</evidence>
<dbReference type="NCBIfam" id="TIGR04183">
    <property type="entry name" value="Por_Secre_tail"/>
    <property type="match status" value="1"/>
</dbReference>
<accession>A0ABM8ICC8</accession>
<evidence type="ECO:0000256" key="1">
    <source>
        <dbReference type="SAM" id="SignalP"/>
    </source>
</evidence>
<evidence type="ECO:0000313" key="4">
    <source>
        <dbReference type="Proteomes" id="UP001496674"/>
    </source>
</evidence>